<dbReference type="AlphaFoldDB" id="A0A6L7ABP9"/>
<comment type="caution">
    <text evidence="1">The sequence shown here is derived from an EMBL/GenBank/DDBJ whole genome shotgun (WGS) entry which is preliminary data.</text>
</comment>
<gene>
    <name evidence="1" type="ORF">GQS40_01620</name>
</gene>
<reference evidence="1 2" key="1">
    <citation type="submission" date="2019-12" db="EMBL/GenBank/DDBJ databases">
        <title>Complete genome sequence of Leuconostoc lactis strain AVN1 provides insights into metabolic potential.</title>
        <authorList>
            <person name="Besrour N."/>
            <person name="Najjari A."/>
            <person name="Fhoula I."/>
            <person name="Jaballah S."/>
            <person name="Klibi N."/>
            <person name="Ouzari H.I."/>
        </authorList>
    </citation>
    <scope>NUCLEOTIDE SEQUENCE [LARGE SCALE GENOMIC DNA]</scope>
    <source>
        <strain evidence="1 2">AVN1</strain>
    </source>
</reference>
<sequence>MQAYFTQFVKTGNPNQEDQLDWPLVAADHPAKIVFNQAITVEKLT</sequence>
<accession>A0A6L7ABP9</accession>
<evidence type="ECO:0000313" key="1">
    <source>
        <dbReference type="EMBL" id="MWN20659.1"/>
    </source>
</evidence>
<protein>
    <submittedName>
        <fullName evidence="1">Carboxylesterase family protein</fullName>
    </submittedName>
</protein>
<name>A0A6L7ABP9_LEULA</name>
<proteinExistence type="predicted"/>
<dbReference type="Gene3D" id="3.40.50.1820">
    <property type="entry name" value="alpha/beta hydrolase"/>
    <property type="match status" value="1"/>
</dbReference>
<dbReference type="Proteomes" id="UP000478636">
    <property type="component" value="Unassembled WGS sequence"/>
</dbReference>
<dbReference type="InterPro" id="IPR029058">
    <property type="entry name" value="AB_hydrolase_fold"/>
</dbReference>
<organism evidence="1 2">
    <name type="scientific">Leuconostoc lactis</name>
    <dbReference type="NCBI Taxonomy" id="1246"/>
    <lineage>
        <taxon>Bacteria</taxon>
        <taxon>Bacillati</taxon>
        <taxon>Bacillota</taxon>
        <taxon>Bacilli</taxon>
        <taxon>Lactobacillales</taxon>
        <taxon>Lactobacillaceae</taxon>
        <taxon>Leuconostoc</taxon>
    </lineage>
</organism>
<dbReference type="SUPFAM" id="SSF53474">
    <property type="entry name" value="alpha/beta-Hydrolases"/>
    <property type="match status" value="1"/>
</dbReference>
<dbReference type="EMBL" id="WSZI01000009">
    <property type="protein sequence ID" value="MWN20659.1"/>
    <property type="molecule type" value="Genomic_DNA"/>
</dbReference>
<evidence type="ECO:0000313" key="2">
    <source>
        <dbReference type="Proteomes" id="UP000478636"/>
    </source>
</evidence>